<dbReference type="PANTHER" id="PTHR12110">
    <property type="entry name" value="HYDROXYPYRUVATE ISOMERASE"/>
    <property type="match status" value="1"/>
</dbReference>
<dbReference type="PANTHER" id="PTHR12110:SF41">
    <property type="entry name" value="INOSOSE DEHYDRATASE"/>
    <property type="match status" value="1"/>
</dbReference>
<dbReference type="RefSeq" id="WP_249316257.1">
    <property type="nucleotide sequence ID" value="NZ_JACRSR010000002.1"/>
</dbReference>
<protein>
    <submittedName>
        <fullName evidence="2">Sugar phosphate isomerase/epimerase</fullName>
    </submittedName>
</protein>
<dbReference type="SUPFAM" id="SSF51658">
    <property type="entry name" value="Xylose isomerase-like"/>
    <property type="match status" value="1"/>
</dbReference>
<dbReference type="AlphaFoldDB" id="A0A926D789"/>
<organism evidence="2 3">
    <name type="scientific">Gehongia tenuis</name>
    <dbReference type="NCBI Taxonomy" id="2763655"/>
    <lineage>
        <taxon>Bacteria</taxon>
        <taxon>Bacillati</taxon>
        <taxon>Bacillota</taxon>
        <taxon>Clostridia</taxon>
        <taxon>Christensenellales</taxon>
        <taxon>Christensenellaceae</taxon>
        <taxon>Gehongia</taxon>
    </lineage>
</organism>
<sequence>MKVGIQLYSVRQSLAKDAMGTLKALAKMGYKYWETAQFAAMTTMANSYGLGLGVEDAQKFLADNDVKVIGAHVSTAQDLTKMGEVYAYHAAIGNKMVGITGGFFDDKDDLLRKCELYNKLGEEAKTYGVMFYYHSHFHEFQKFDGEYVMDILLANTDPELVGFELDTYWAQRGGMDPVALIGKYKSRLKFLHQKDIAKAYADKVNLFATCVDPEKTIPLSLYREVMQKESFAEVGTGIMDIQPIIDAGNQVGVPYILLEQDWTQRDEMESVQMSMDAFRRYSGIEWA</sequence>
<dbReference type="Gene3D" id="3.20.20.150">
    <property type="entry name" value="Divalent-metal-dependent TIM barrel enzymes"/>
    <property type="match status" value="1"/>
</dbReference>
<dbReference type="EMBL" id="JACRSR010000002">
    <property type="protein sequence ID" value="MBC8531645.1"/>
    <property type="molecule type" value="Genomic_DNA"/>
</dbReference>
<evidence type="ECO:0000313" key="2">
    <source>
        <dbReference type="EMBL" id="MBC8531645.1"/>
    </source>
</evidence>
<dbReference type="InterPro" id="IPR050312">
    <property type="entry name" value="IolE/XylAMocC-like"/>
</dbReference>
<keyword evidence="3" id="KW-1185">Reference proteome</keyword>
<evidence type="ECO:0000313" key="3">
    <source>
        <dbReference type="Proteomes" id="UP000623172"/>
    </source>
</evidence>
<reference evidence="2" key="1">
    <citation type="submission" date="2020-08" db="EMBL/GenBank/DDBJ databases">
        <title>Genome public.</title>
        <authorList>
            <person name="Liu C."/>
            <person name="Sun Q."/>
        </authorList>
    </citation>
    <scope>NUCLEOTIDE SEQUENCE</scope>
    <source>
        <strain evidence="2">NSJ-53</strain>
    </source>
</reference>
<proteinExistence type="predicted"/>
<dbReference type="Pfam" id="PF01261">
    <property type="entry name" value="AP_endonuc_2"/>
    <property type="match status" value="1"/>
</dbReference>
<dbReference type="InterPro" id="IPR013022">
    <property type="entry name" value="Xyl_isomerase-like_TIM-brl"/>
</dbReference>
<dbReference type="Proteomes" id="UP000623172">
    <property type="component" value="Unassembled WGS sequence"/>
</dbReference>
<accession>A0A926D789</accession>
<evidence type="ECO:0000259" key="1">
    <source>
        <dbReference type="Pfam" id="PF01261"/>
    </source>
</evidence>
<dbReference type="InterPro" id="IPR036237">
    <property type="entry name" value="Xyl_isomerase-like_sf"/>
</dbReference>
<gene>
    <name evidence="2" type="ORF">H8696_07250</name>
</gene>
<feature type="domain" description="Xylose isomerase-like TIM barrel" evidence="1">
    <location>
        <begin position="23"/>
        <end position="278"/>
    </location>
</feature>
<dbReference type="GO" id="GO:0016853">
    <property type="term" value="F:isomerase activity"/>
    <property type="evidence" value="ECO:0007669"/>
    <property type="project" value="UniProtKB-KW"/>
</dbReference>
<comment type="caution">
    <text evidence="2">The sequence shown here is derived from an EMBL/GenBank/DDBJ whole genome shotgun (WGS) entry which is preliminary data.</text>
</comment>
<name>A0A926D789_9FIRM</name>
<keyword evidence="2" id="KW-0413">Isomerase</keyword>